<comment type="caution">
    <text evidence="1">The sequence shown here is derived from an EMBL/GenBank/DDBJ whole genome shotgun (WGS) entry which is preliminary data.</text>
</comment>
<organism evidence="1 2">
    <name type="scientific">Necator americanus</name>
    <name type="common">Human hookworm</name>
    <dbReference type="NCBI Taxonomy" id="51031"/>
    <lineage>
        <taxon>Eukaryota</taxon>
        <taxon>Metazoa</taxon>
        <taxon>Ecdysozoa</taxon>
        <taxon>Nematoda</taxon>
        <taxon>Chromadorea</taxon>
        <taxon>Rhabditida</taxon>
        <taxon>Rhabditina</taxon>
        <taxon>Rhabditomorpha</taxon>
        <taxon>Strongyloidea</taxon>
        <taxon>Ancylostomatidae</taxon>
        <taxon>Bunostominae</taxon>
        <taxon>Necator</taxon>
    </lineage>
</organism>
<proteinExistence type="predicted"/>
<evidence type="ECO:0000313" key="1">
    <source>
        <dbReference type="EMBL" id="KAK6747870.1"/>
    </source>
</evidence>
<sequence length="83" mass="9518">MLLLAKVVKERKKERTEVMNEDLALVSSSAARDEALRWCWNSDELVDFKRASKSMGLRVLTDETFLKMAEVWAKAFSSNNQPP</sequence>
<reference evidence="1 2" key="1">
    <citation type="submission" date="2023-08" db="EMBL/GenBank/DDBJ databases">
        <title>A Necator americanus chromosomal reference genome.</title>
        <authorList>
            <person name="Ilik V."/>
            <person name="Petrzelkova K.J."/>
            <person name="Pardy F."/>
            <person name="Fuh T."/>
            <person name="Niatou-Singa F.S."/>
            <person name="Gouil Q."/>
            <person name="Baker L."/>
            <person name="Ritchie M.E."/>
            <person name="Jex A.R."/>
            <person name="Gazzola D."/>
            <person name="Li H."/>
            <person name="Toshio Fujiwara R."/>
            <person name="Zhan B."/>
            <person name="Aroian R.V."/>
            <person name="Pafco B."/>
            <person name="Schwarz E.M."/>
        </authorList>
    </citation>
    <scope>NUCLEOTIDE SEQUENCE [LARGE SCALE GENOMIC DNA]</scope>
    <source>
        <strain evidence="1 2">Aroian</strain>
        <tissue evidence="1">Whole animal</tissue>
    </source>
</reference>
<evidence type="ECO:0000313" key="2">
    <source>
        <dbReference type="Proteomes" id="UP001303046"/>
    </source>
</evidence>
<gene>
    <name evidence="1" type="primary">Necator_chrIV.g14125</name>
    <name evidence="1" type="ORF">RB195_000831</name>
</gene>
<protein>
    <recommendedName>
        <fullName evidence="3">SCP domain-containing protein</fullName>
    </recommendedName>
</protein>
<dbReference type="Proteomes" id="UP001303046">
    <property type="component" value="Unassembled WGS sequence"/>
</dbReference>
<accession>A0ABR1DD95</accession>
<keyword evidence="2" id="KW-1185">Reference proteome</keyword>
<evidence type="ECO:0008006" key="3">
    <source>
        <dbReference type="Google" id="ProtNLM"/>
    </source>
</evidence>
<dbReference type="EMBL" id="JAVFWL010000004">
    <property type="protein sequence ID" value="KAK6747870.1"/>
    <property type="molecule type" value="Genomic_DNA"/>
</dbReference>
<name>A0ABR1DD95_NECAM</name>